<dbReference type="EMBL" id="GBXM01095933">
    <property type="protein sequence ID" value="JAH12644.1"/>
    <property type="molecule type" value="Transcribed_RNA"/>
</dbReference>
<organism evidence="1">
    <name type="scientific">Anguilla anguilla</name>
    <name type="common">European freshwater eel</name>
    <name type="synonym">Muraena anguilla</name>
    <dbReference type="NCBI Taxonomy" id="7936"/>
    <lineage>
        <taxon>Eukaryota</taxon>
        <taxon>Metazoa</taxon>
        <taxon>Chordata</taxon>
        <taxon>Craniata</taxon>
        <taxon>Vertebrata</taxon>
        <taxon>Euteleostomi</taxon>
        <taxon>Actinopterygii</taxon>
        <taxon>Neopterygii</taxon>
        <taxon>Teleostei</taxon>
        <taxon>Anguilliformes</taxon>
        <taxon>Anguillidae</taxon>
        <taxon>Anguilla</taxon>
    </lineage>
</organism>
<dbReference type="AlphaFoldDB" id="A0A0E9Q7A5"/>
<accession>A0A0E9Q7A5</accession>
<sequence>MTVFRFEFFKFFYLKRLKIYLTLFNL</sequence>
<proteinExistence type="predicted"/>
<evidence type="ECO:0000313" key="1">
    <source>
        <dbReference type="EMBL" id="JAH12644.1"/>
    </source>
</evidence>
<reference evidence="1" key="1">
    <citation type="submission" date="2014-11" db="EMBL/GenBank/DDBJ databases">
        <authorList>
            <person name="Amaro Gonzalez C."/>
        </authorList>
    </citation>
    <scope>NUCLEOTIDE SEQUENCE</scope>
</reference>
<reference evidence="1" key="2">
    <citation type="journal article" date="2015" name="Fish Shellfish Immunol.">
        <title>Early steps in the European eel (Anguilla anguilla)-Vibrio vulnificus interaction in the gills: Role of the RtxA13 toxin.</title>
        <authorList>
            <person name="Callol A."/>
            <person name="Pajuelo D."/>
            <person name="Ebbesson L."/>
            <person name="Teles M."/>
            <person name="MacKenzie S."/>
            <person name="Amaro C."/>
        </authorList>
    </citation>
    <scope>NUCLEOTIDE SEQUENCE</scope>
</reference>
<name>A0A0E9Q7A5_ANGAN</name>
<protein>
    <submittedName>
        <fullName evidence="1">Uncharacterized protein</fullName>
    </submittedName>
</protein>